<dbReference type="Proteomes" id="UP001319080">
    <property type="component" value="Unassembled WGS sequence"/>
</dbReference>
<accession>A0AAP2DW29</accession>
<organism evidence="1 2">
    <name type="scientific">Dawidia cretensis</name>
    <dbReference type="NCBI Taxonomy" id="2782350"/>
    <lineage>
        <taxon>Bacteria</taxon>
        <taxon>Pseudomonadati</taxon>
        <taxon>Bacteroidota</taxon>
        <taxon>Cytophagia</taxon>
        <taxon>Cytophagales</taxon>
        <taxon>Chryseotaleaceae</taxon>
        <taxon>Dawidia</taxon>
    </lineage>
</organism>
<dbReference type="PROSITE" id="PS51257">
    <property type="entry name" value="PROKAR_LIPOPROTEIN"/>
    <property type="match status" value="1"/>
</dbReference>
<evidence type="ECO:0000313" key="2">
    <source>
        <dbReference type="Proteomes" id="UP001319080"/>
    </source>
</evidence>
<dbReference type="EMBL" id="JAHESE010000001">
    <property type="protein sequence ID" value="MBT1706729.1"/>
    <property type="molecule type" value="Genomic_DNA"/>
</dbReference>
<dbReference type="RefSeq" id="WP_254082321.1">
    <property type="nucleotide sequence ID" value="NZ_JAHESE010000001.1"/>
</dbReference>
<dbReference type="AlphaFoldDB" id="A0AAP2DW29"/>
<comment type="caution">
    <text evidence="1">The sequence shown here is derived from an EMBL/GenBank/DDBJ whole genome shotgun (WGS) entry which is preliminary data.</text>
</comment>
<evidence type="ECO:0000313" key="1">
    <source>
        <dbReference type="EMBL" id="MBT1706729.1"/>
    </source>
</evidence>
<protein>
    <submittedName>
        <fullName evidence="1">DUF4270 family protein</fullName>
    </submittedName>
</protein>
<dbReference type="InterPro" id="IPR025366">
    <property type="entry name" value="DUF4270"/>
</dbReference>
<sequence length="537" mass="59749">MNLWVNRIQGQLTVLAVALFFFSCEDEANQLGYPNPNSKFDLQTIDIPVTSSILLLDSIRTSNYDAVNDVNRFLVGRYNDSRFGDIASATFAELLPADTLEIDTLNNNGVITRDEAVFDSVSIQFRHDFYVYGAAGNTQQHIAVHEVTERLVAGYTVTKTTHIGGQQKPQEITYPQPQLYLSKTTIPYNPVALGTKAYGVDRDKHISYAADATPPEIVTSVNLDPAFGHRLFDLIRENPDSAQSRAFFQKHLKGIAIIPQGDKVIGFNPADALTRLEIHYHTTKEDSLMLPITFAGLVSYNQITADRAVSELSGLNTFYQDTDLGNDLRYVQAGTGVVTKIDFSAFKSALDGLGQVVINDAEFIIKDVEDGGVLTPPGNLAVKLINNNNRFIELPFPGRSGDYQTSYNNIASYEGFINFNNDATTSYSNYFYFVRGSRLAFDSTFFVMNDNRTFLTLNYSADTKTYRGSAPRFFQQLFLKTDDAPLFTKAILLPYAPAAAASDPPYGRHINGKTLNRAAFRKDNIILRVYYTTPAIN</sequence>
<name>A0AAP2DW29_9BACT</name>
<proteinExistence type="predicted"/>
<gene>
    <name evidence="1" type="ORF">KK062_00770</name>
</gene>
<keyword evidence="2" id="KW-1185">Reference proteome</keyword>
<reference evidence="1 2" key="1">
    <citation type="submission" date="2021-05" db="EMBL/GenBank/DDBJ databases">
        <title>A Polyphasic approach of four new species of the genus Ohtaekwangia: Ohtaekwangia histidinii sp. nov., Ohtaekwangia cretensis sp. nov., Ohtaekwangia indiensis sp. nov., Ohtaekwangia reichenbachii sp. nov. from diverse environment.</title>
        <authorList>
            <person name="Octaviana S."/>
        </authorList>
    </citation>
    <scope>NUCLEOTIDE SEQUENCE [LARGE SCALE GENOMIC DNA]</scope>
    <source>
        <strain evidence="1 2">PWU5</strain>
    </source>
</reference>
<dbReference type="Pfam" id="PF14092">
    <property type="entry name" value="DUF4270"/>
    <property type="match status" value="1"/>
</dbReference>